<keyword evidence="4 6" id="KW-0450">Lipoyl</keyword>
<dbReference type="InterPro" id="IPR036625">
    <property type="entry name" value="E3-bd_dom_sf"/>
</dbReference>
<dbReference type="GO" id="GO:0005737">
    <property type="term" value="C:cytoplasm"/>
    <property type="evidence" value="ECO:0007669"/>
    <property type="project" value="TreeGrafter"/>
</dbReference>
<evidence type="ECO:0000256" key="3">
    <source>
        <dbReference type="ARBA" id="ARBA00022679"/>
    </source>
</evidence>
<feature type="region of interest" description="Disordered" evidence="7">
    <location>
        <begin position="175"/>
        <end position="203"/>
    </location>
</feature>
<evidence type="ECO:0000313" key="11">
    <source>
        <dbReference type="Proteomes" id="UP000018126"/>
    </source>
</evidence>
<dbReference type="AlphaFoldDB" id="V6Q7Z1"/>
<gene>
    <name evidence="10" type="ORF">T233_00061</name>
</gene>
<comment type="cofactor">
    <cofactor evidence="1 6">
        <name>(R)-lipoate</name>
        <dbReference type="ChEBI" id="CHEBI:83088"/>
    </cofactor>
</comment>
<comment type="caution">
    <text evidence="10">The sequence shown here is derived from an EMBL/GenBank/DDBJ whole genome shotgun (WGS) entry which is preliminary data.</text>
</comment>
<name>V6Q7Z1_9ENTE</name>
<dbReference type="GO" id="GO:0016407">
    <property type="term" value="F:acetyltransferase activity"/>
    <property type="evidence" value="ECO:0007669"/>
    <property type="project" value="TreeGrafter"/>
</dbReference>
<dbReference type="EMBL" id="AYSH01000001">
    <property type="protein sequence ID" value="EST90790.1"/>
    <property type="molecule type" value="Genomic_DNA"/>
</dbReference>
<dbReference type="InterPro" id="IPR000089">
    <property type="entry name" value="Biotin_lipoyl"/>
</dbReference>
<dbReference type="SUPFAM" id="SSF47005">
    <property type="entry name" value="Peripheral subunit-binding domain of 2-oxo acid dehydrogenase complex"/>
    <property type="match status" value="1"/>
</dbReference>
<dbReference type="EC" id="2.3.1.-" evidence="6"/>
<evidence type="ECO:0000259" key="9">
    <source>
        <dbReference type="PROSITE" id="PS51826"/>
    </source>
</evidence>
<dbReference type="PROSITE" id="PS51826">
    <property type="entry name" value="PSBD"/>
    <property type="match status" value="1"/>
</dbReference>
<dbReference type="InterPro" id="IPR003016">
    <property type="entry name" value="2-oxoA_DH_lipoyl-BS"/>
</dbReference>
<proteinExistence type="inferred from homology"/>
<dbReference type="RefSeq" id="WP_023605418.1">
    <property type="nucleotide sequence ID" value="NZ_AYSH01000001.1"/>
</dbReference>
<dbReference type="InterPro" id="IPR001078">
    <property type="entry name" value="2-oxoacid_DH_actylTfrase"/>
</dbReference>
<dbReference type="PROSITE" id="PS00189">
    <property type="entry name" value="LIPOYL"/>
    <property type="match status" value="1"/>
</dbReference>
<feature type="domain" description="Lipoyl-binding" evidence="8">
    <location>
        <begin position="2"/>
        <end position="78"/>
    </location>
</feature>
<evidence type="ECO:0000259" key="8">
    <source>
        <dbReference type="PROSITE" id="PS50968"/>
    </source>
</evidence>
<dbReference type="InterPro" id="IPR023213">
    <property type="entry name" value="CAT-like_dom_sf"/>
</dbReference>
<dbReference type="Pfam" id="PF00198">
    <property type="entry name" value="2-oxoacid_dh"/>
    <property type="match status" value="1"/>
</dbReference>
<organism evidence="10 11">
    <name type="scientific">Vagococcus lutrae LBD1</name>
    <dbReference type="NCBI Taxonomy" id="1408226"/>
    <lineage>
        <taxon>Bacteria</taxon>
        <taxon>Bacillati</taxon>
        <taxon>Bacillota</taxon>
        <taxon>Bacilli</taxon>
        <taxon>Lactobacillales</taxon>
        <taxon>Enterococcaceae</taxon>
        <taxon>Vagococcus</taxon>
    </lineage>
</organism>
<keyword evidence="5 6" id="KW-0012">Acyltransferase</keyword>
<protein>
    <recommendedName>
        <fullName evidence="6">Dihydrolipoamide acetyltransferase component of pyruvate dehydrogenase complex</fullName>
        <ecNumber evidence="6">2.3.1.-</ecNumber>
    </recommendedName>
</protein>
<evidence type="ECO:0000256" key="4">
    <source>
        <dbReference type="ARBA" id="ARBA00022823"/>
    </source>
</evidence>
<dbReference type="InterPro" id="IPR004167">
    <property type="entry name" value="PSBD"/>
</dbReference>
<comment type="similarity">
    <text evidence="2 6">Belongs to the 2-oxoacid dehydrogenase family.</text>
</comment>
<dbReference type="SUPFAM" id="SSF51230">
    <property type="entry name" value="Single hybrid motif"/>
    <property type="match status" value="1"/>
</dbReference>
<dbReference type="PROSITE" id="PS50968">
    <property type="entry name" value="BIOTINYL_LIPOYL"/>
    <property type="match status" value="1"/>
</dbReference>
<feature type="domain" description="Peripheral subunit-binding (PSBD)" evidence="9">
    <location>
        <begin position="121"/>
        <end position="157"/>
    </location>
</feature>
<evidence type="ECO:0000256" key="1">
    <source>
        <dbReference type="ARBA" id="ARBA00001938"/>
    </source>
</evidence>
<accession>V6Q7Z1</accession>
<dbReference type="InterPro" id="IPR011053">
    <property type="entry name" value="Single_hybrid_motif"/>
</dbReference>
<feature type="region of interest" description="Disordered" evidence="7">
    <location>
        <begin position="80"/>
        <end position="109"/>
    </location>
</feature>
<dbReference type="Proteomes" id="UP000018126">
    <property type="component" value="Unassembled WGS sequence"/>
</dbReference>
<dbReference type="eggNOG" id="COG0508">
    <property type="taxonomic scope" value="Bacteria"/>
</dbReference>
<evidence type="ECO:0000256" key="2">
    <source>
        <dbReference type="ARBA" id="ARBA00007317"/>
    </source>
</evidence>
<dbReference type="PATRIC" id="fig|1408226.3.peg.60"/>
<reference evidence="10 11" key="1">
    <citation type="journal article" date="2013" name="Genome Announc.">
        <title>High-Quality Draft Genome Sequence of Vagococcus lutrae Strain LBD1, Isolated from the Largemouth Bass Micropterus salmoides.</title>
        <authorList>
            <person name="Lebreton F."/>
            <person name="Valentino M.D."/>
            <person name="Duncan L.B."/>
            <person name="Zeng Q."/>
            <person name="Manson McGuire A."/>
            <person name="Earl A.M."/>
            <person name="Gilmore M.S."/>
        </authorList>
    </citation>
    <scope>NUCLEOTIDE SEQUENCE [LARGE SCALE GENOMIC DNA]</scope>
    <source>
        <strain evidence="10 11">LBD1</strain>
    </source>
</reference>
<dbReference type="STRING" id="1408226.T233_00061"/>
<sequence>MAYKFKLPDVGEGLVEAEILSWLVKEGQEVKIDDPLVEIQNDKSTMEITTPVSGTVEKILVSEGMAQVDEVILTILTEDDSAPSEEGGASNEAAPKATEATEEKVAEEPVAAPAAKKGLVRAVPSVRKYAREKGVDINEVTPADGNRLTRTDIDNFLSGGGAAAEVAPAAAPAASTAPEVASAPAASTPKPAPVPQPQGEDWREPMTPVRKAIANGMVQSRTQIPHVTVFDKVDATKLIAHRNEYKGVAKEEGIGLTFLPYVVKAMVAMLKAHPSMNAYVDMEKSEIVHRGNINIGIATNTDHGLYVPVIKNADKKSIFEIAQEISDLGEKALAGKLTRDDMTGSSVTITNIGGVPDTEGIWSTPIINYPESCIMGIARIGDEVVPNEDREIVVKPILRTSFAFDHRLVDGVEAQKAFNVFKNALRDPALMLLRA</sequence>
<dbReference type="FunFam" id="3.30.559.10:FF:000007">
    <property type="entry name" value="Dihydrolipoamide acetyltransferase component of pyruvate dehydrogenase complex"/>
    <property type="match status" value="1"/>
</dbReference>
<evidence type="ECO:0000313" key="10">
    <source>
        <dbReference type="EMBL" id="EST90790.1"/>
    </source>
</evidence>
<dbReference type="GO" id="GO:0031405">
    <property type="term" value="F:lipoic acid binding"/>
    <property type="evidence" value="ECO:0007669"/>
    <property type="project" value="TreeGrafter"/>
</dbReference>
<dbReference type="Pfam" id="PF00364">
    <property type="entry name" value="Biotin_lipoyl"/>
    <property type="match status" value="1"/>
</dbReference>
<dbReference type="PANTHER" id="PTHR43178:SF5">
    <property type="entry name" value="LIPOAMIDE ACYLTRANSFERASE COMPONENT OF BRANCHED-CHAIN ALPHA-KETO ACID DEHYDROGENASE COMPLEX, MITOCHONDRIAL"/>
    <property type="match status" value="1"/>
</dbReference>
<dbReference type="CDD" id="cd06849">
    <property type="entry name" value="lipoyl_domain"/>
    <property type="match status" value="1"/>
</dbReference>
<dbReference type="Gene3D" id="4.10.320.10">
    <property type="entry name" value="E3-binding domain"/>
    <property type="match status" value="1"/>
</dbReference>
<dbReference type="Gene3D" id="2.40.50.100">
    <property type="match status" value="1"/>
</dbReference>
<keyword evidence="3 6" id="KW-0808">Transferase</keyword>
<keyword evidence="11" id="KW-1185">Reference proteome</keyword>
<evidence type="ECO:0000256" key="7">
    <source>
        <dbReference type="SAM" id="MobiDB-lite"/>
    </source>
</evidence>
<feature type="compositionally biased region" description="Low complexity" evidence="7">
    <location>
        <begin position="175"/>
        <end position="189"/>
    </location>
</feature>
<dbReference type="InterPro" id="IPR050743">
    <property type="entry name" value="2-oxoacid_DH_E2_comp"/>
</dbReference>
<dbReference type="Gene3D" id="3.30.559.10">
    <property type="entry name" value="Chloramphenicol acetyltransferase-like domain"/>
    <property type="match status" value="1"/>
</dbReference>
<evidence type="ECO:0000256" key="6">
    <source>
        <dbReference type="RuleBase" id="RU003423"/>
    </source>
</evidence>
<evidence type="ECO:0000256" key="5">
    <source>
        <dbReference type="ARBA" id="ARBA00023315"/>
    </source>
</evidence>
<dbReference type="SUPFAM" id="SSF52777">
    <property type="entry name" value="CoA-dependent acyltransferases"/>
    <property type="match status" value="1"/>
</dbReference>
<dbReference type="Pfam" id="PF02817">
    <property type="entry name" value="E3_binding"/>
    <property type="match status" value="1"/>
</dbReference>
<dbReference type="PANTHER" id="PTHR43178">
    <property type="entry name" value="DIHYDROLIPOAMIDE ACETYLTRANSFERASE COMPONENT OF PYRUVATE DEHYDROGENASE COMPLEX"/>
    <property type="match status" value="1"/>
</dbReference>